<gene>
    <name evidence="10" type="ORF">ACFPJ4_14725</name>
</gene>
<dbReference type="PANTHER" id="PTHR42852:SF6">
    <property type="entry name" value="THIOL:DISULFIDE INTERCHANGE PROTEIN DSBE"/>
    <property type="match status" value="1"/>
</dbReference>
<evidence type="ECO:0000256" key="1">
    <source>
        <dbReference type="ARBA" id="ARBA00004196"/>
    </source>
</evidence>
<dbReference type="RefSeq" id="WP_386741211.1">
    <property type="nucleotide sequence ID" value="NZ_JBHSMG010000005.1"/>
</dbReference>
<dbReference type="InterPro" id="IPR036249">
    <property type="entry name" value="Thioredoxin-like_sf"/>
</dbReference>
<dbReference type="InterPro" id="IPR000866">
    <property type="entry name" value="AhpC/TSA"/>
</dbReference>
<dbReference type="InterPro" id="IPR013766">
    <property type="entry name" value="Thioredoxin_domain"/>
</dbReference>
<feature type="domain" description="Thioredoxin" evidence="9">
    <location>
        <begin position="235"/>
        <end position="373"/>
    </location>
</feature>
<keyword evidence="4" id="KW-0735">Signal-anchor</keyword>
<organism evidence="10 11">
    <name type="scientific">Lysinimonas soli</name>
    <dbReference type="NCBI Taxonomy" id="1074233"/>
    <lineage>
        <taxon>Bacteria</taxon>
        <taxon>Bacillati</taxon>
        <taxon>Actinomycetota</taxon>
        <taxon>Actinomycetes</taxon>
        <taxon>Micrococcales</taxon>
        <taxon>Microbacteriaceae</taxon>
        <taxon>Lysinimonas</taxon>
    </lineage>
</organism>
<evidence type="ECO:0000256" key="3">
    <source>
        <dbReference type="ARBA" id="ARBA00022748"/>
    </source>
</evidence>
<evidence type="ECO:0000256" key="7">
    <source>
        <dbReference type="ARBA" id="ARBA00023284"/>
    </source>
</evidence>
<keyword evidence="6" id="KW-1015">Disulfide bond</keyword>
<evidence type="ECO:0000256" key="5">
    <source>
        <dbReference type="ARBA" id="ARBA00023008"/>
    </source>
</evidence>
<comment type="similarity">
    <text evidence="2">Belongs to the SCO1/2 family.</text>
</comment>
<evidence type="ECO:0000259" key="9">
    <source>
        <dbReference type="PROSITE" id="PS51352"/>
    </source>
</evidence>
<reference evidence="11" key="1">
    <citation type="journal article" date="2019" name="Int. J. Syst. Evol. Microbiol.">
        <title>The Global Catalogue of Microorganisms (GCM) 10K type strain sequencing project: providing services to taxonomists for standard genome sequencing and annotation.</title>
        <authorList>
            <consortium name="The Broad Institute Genomics Platform"/>
            <consortium name="The Broad Institute Genome Sequencing Center for Infectious Disease"/>
            <person name="Wu L."/>
            <person name="Ma J."/>
        </authorList>
    </citation>
    <scope>NUCLEOTIDE SEQUENCE [LARGE SCALE GENOMIC DNA]</scope>
    <source>
        <strain evidence="11">CGMCC 4.6997</strain>
    </source>
</reference>
<evidence type="ECO:0000256" key="4">
    <source>
        <dbReference type="ARBA" id="ARBA00022968"/>
    </source>
</evidence>
<evidence type="ECO:0000256" key="6">
    <source>
        <dbReference type="ARBA" id="ARBA00023157"/>
    </source>
</evidence>
<dbReference type="PROSITE" id="PS51352">
    <property type="entry name" value="THIOREDOXIN_2"/>
    <property type="match status" value="2"/>
</dbReference>
<feature type="region of interest" description="Disordered" evidence="8">
    <location>
        <begin position="231"/>
        <end position="257"/>
    </location>
</feature>
<comment type="subcellular location">
    <subcellularLocation>
        <location evidence="1">Cell envelope</location>
    </subcellularLocation>
</comment>
<evidence type="ECO:0000256" key="2">
    <source>
        <dbReference type="ARBA" id="ARBA00010996"/>
    </source>
</evidence>
<dbReference type="SUPFAM" id="SSF52833">
    <property type="entry name" value="Thioredoxin-like"/>
    <property type="match status" value="2"/>
</dbReference>
<dbReference type="Pfam" id="PF02630">
    <property type="entry name" value="SCO1-SenC"/>
    <property type="match status" value="1"/>
</dbReference>
<dbReference type="InterPro" id="IPR050553">
    <property type="entry name" value="Thioredoxin_ResA/DsbE_sf"/>
</dbReference>
<keyword evidence="5" id="KW-0186">Copper</keyword>
<evidence type="ECO:0000256" key="8">
    <source>
        <dbReference type="SAM" id="MobiDB-lite"/>
    </source>
</evidence>
<protein>
    <submittedName>
        <fullName evidence="10">Redoxin domain-containing protein</fullName>
    </submittedName>
</protein>
<dbReference type="CDD" id="cd02966">
    <property type="entry name" value="TlpA_like_family"/>
    <property type="match status" value="1"/>
</dbReference>
<dbReference type="Pfam" id="PF00578">
    <property type="entry name" value="AhpC-TSA"/>
    <property type="match status" value="1"/>
</dbReference>
<comment type="caution">
    <text evidence="10">The sequence shown here is derived from an EMBL/GenBank/DDBJ whole genome shotgun (WGS) entry which is preliminary data.</text>
</comment>
<keyword evidence="4" id="KW-0812">Transmembrane</keyword>
<dbReference type="EMBL" id="JBHSMG010000005">
    <property type="protein sequence ID" value="MFC5503501.1"/>
    <property type="molecule type" value="Genomic_DNA"/>
</dbReference>
<name>A0ABW0NU73_9MICO</name>
<dbReference type="PANTHER" id="PTHR42852">
    <property type="entry name" value="THIOL:DISULFIDE INTERCHANGE PROTEIN DSBE"/>
    <property type="match status" value="1"/>
</dbReference>
<proteinExistence type="inferred from homology"/>
<accession>A0ABW0NU73</accession>
<dbReference type="InterPro" id="IPR003782">
    <property type="entry name" value="SCO1/SenC"/>
</dbReference>
<dbReference type="Proteomes" id="UP001596039">
    <property type="component" value="Unassembled WGS sequence"/>
</dbReference>
<evidence type="ECO:0000313" key="11">
    <source>
        <dbReference type="Proteomes" id="UP001596039"/>
    </source>
</evidence>
<dbReference type="Gene3D" id="3.40.30.10">
    <property type="entry name" value="Glutaredoxin"/>
    <property type="match status" value="2"/>
</dbReference>
<keyword evidence="3" id="KW-0201">Cytochrome c-type biogenesis</keyword>
<feature type="domain" description="Thioredoxin" evidence="9">
    <location>
        <begin position="48"/>
        <end position="213"/>
    </location>
</feature>
<evidence type="ECO:0000313" key="10">
    <source>
        <dbReference type="EMBL" id="MFC5503501.1"/>
    </source>
</evidence>
<keyword evidence="7" id="KW-0676">Redox-active center</keyword>
<sequence>MRVAPWVFAAAGGVLVVGVLIAAALGGAPAPSFGAGLSEADSSLVELQQTSAPAPDFSLTDQNGHHVDLTEFRGRPVVLTFNDDECTDLCTLLAQDVIAADQDLGADASKIAFVSINANPFHTAVADVRGWTRQHALGTLHNWYYGTASRAGLADIAKRYGCDIEADAATGTVSHCTTIYFIDPSGQERAIGGFGSDSANTRPFARAMAQMAADLATSTIHVAGSPLANPAGRGTALGDRAPSLTLPELSGDPSPPSQGGYRVIDFWSSTCSACRTELPALEREHVALGSAVDFIGVDVDDTASAGRSFTAAVGATFRSLRDPDGSTAGTWQVTGLPYLVIVDPQGKIVVRHPGAMTQEQLDYILRDLDVELAPAS</sequence>
<keyword evidence="11" id="KW-1185">Reference proteome</keyword>
<dbReference type="CDD" id="cd02968">
    <property type="entry name" value="SCO"/>
    <property type="match status" value="1"/>
</dbReference>